<name>A0ABU6RY10_9FABA</name>
<dbReference type="Proteomes" id="UP001341840">
    <property type="component" value="Unassembled WGS sequence"/>
</dbReference>
<keyword evidence="2" id="KW-1185">Reference proteome</keyword>
<protein>
    <submittedName>
        <fullName evidence="1">Uncharacterized protein</fullName>
    </submittedName>
</protein>
<evidence type="ECO:0000313" key="1">
    <source>
        <dbReference type="EMBL" id="MED6128829.1"/>
    </source>
</evidence>
<comment type="caution">
    <text evidence="1">The sequence shown here is derived from an EMBL/GenBank/DDBJ whole genome shotgun (WGS) entry which is preliminary data.</text>
</comment>
<sequence>MIYNLPIDDVFKEADLVGVKVGCKNRQLSLECPFSRLGQILTLLLKLRHRHFEKPIDLFILFHPKGLKRGHSRLKILLELDDATNLSIRNNPTSISDQVVPLKSGLSFPRGKGH</sequence>
<gene>
    <name evidence="1" type="ORF">PIB30_101703</name>
</gene>
<dbReference type="EMBL" id="JASCZI010033221">
    <property type="protein sequence ID" value="MED6128829.1"/>
    <property type="molecule type" value="Genomic_DNA"/>
</dbReference>
<evidence type="ECO:0000313" key="2">
    <source>
        <dbReference type="Proteomes" id="UP001341840"/>
    </source>
</evidence>
<proteinExistence type="predicted"/>
<organism evidence="1 2">
    <name type="scientific">Stylosanthes scabra</name>
    <dbReference type="NCBI Taxonomy" id="79078"/>
    <lineage>
        <taxon>Eukaryota</taxon>
        <taxon>Viridiplantae</taxon>
        <taxon>Streptophyta</taxon>
        <taxon>Embryophyta</taxon>
        <taxon>Tracheophyta</taxon>
        <taxon>Spermatophyta</taxon>
        <taxon>Magnoliopsida</taxon>
        <taxon>eudicotyledons</taxon>
        <taxon>Gunneridae</taxon>
        <taxon>Pentapetalae</taxon>
        <taxon>rosids</taxon>
        <taxon>fabids</taxon>
        <taxon>Fabales</taxon>
        <taxon>Fabaceae</taxon>
        <taxon>Papilionoideae</taxon>
        <taxon>50 kb inversion clade</taxon>
        <taxon>dalbergioids sensu lato</taxon>
        <taxon>Dalbergieae</taxon>
        <taxon>Pterocarpus clade</taxon>
        <taxon>Stylosanthes</taxon>
    </lineage>
</organism>
<reference evidence="1 2" key="1">
    <citation type="journal article" date="2023" name="Plants (Basel)">
        <title>Bridging the Gap: Combining Genomics and Transcriptomics Approaches to Understand Stylosanthes scabra, an Orphan Legume from the Brazilian Caatinga.</title>
        <authorList>
            <person name="Ferreira-Neto J.R.C."/>
            <person name="da Silva M.D."/>
            <person name="Binneck E."/>
            <person name="de Melo N.F."/>
            <person name="da Silva R.H."/>
            <person name="de Melo A.L.T.M."/>
            <person name="Pandolfi V."/>
            <person name="Bustamante F.O."/>
            <person name="Brasileiro-Vidal A.C."/>
            <person name="Benko-Iseppon A.M."/>
        </authorList>
    </citation>
    <scope>NUCLEOTIDE SEQUENCE [LARGE SCALE GENOMIC DNA]</scope>
    <source>
        <tissue evidence="1">Leaves</tissue>
    </source>
</reference>
<accession>A0ABU6RY10</accession>